<evidence type="ECO:0000256" key="1">
    <source>
        <dbReference type="SAM" id="SignalP"/>
    </source>
</evidence>
<evidence type="ECO:0000313" key="2">
    <source>
        <dbReference type="EMBL" id="OQO09723.1"/>
    </source>
</evidence>
<gene>
    <name evidence="2" type="ORF">B0A48_05126</name>
</gene>
<reference evidence="3" key="1">
    <citation type="submission" date="2017-03" db="EMBL/GenBank/DDBJ databases">
        <title>Genomes of endolithic fungi from Antarctica.</title>
        <authorList>
            <person name="Coleine C."/>
            <person name="Masonjones S."/>
            <person name="Stajich J.E."/>
        </authorList>
    </citation>
    <scope>NUCLEOTIDE SEQUENCE [LARGE SCALE GENOMIC DNA]</scope>
    <source>
        <strain evidence="3">CCFEE 5527</strain>
    </source>
</reference>
<name>A0A1V8TEC3_9PEZI</name>
<accession>A0A1V8TEC3</accession>
<sequence length="133" mass="14174">MAALRFKIALAMPAAAAGPGWTHDEYFEYLTLNDTTGWSGLSKLTYIDMADLPAQPSDLSKRNVAISSSAGSSTTAKANRASPRTVSAVVSASRGLSRLPLVSSRVRKPAVFIRLRISIKVRAALAPNCTIRV</sequence>
<feature type="chain" id="PRO_5012258047" evidence="1">
    <location>
        <begin position="23"/>
        <end position="133"/>
    </location>
</feature>
<dbReference type="AlphaFoldDB" id="A0A1V8TEC3"/>
<evidence type="ECO:0000313" key="3">
    <source>
        <dbReference type="Proteomes" id="UP000192596"/>
    </source>
</evidence>
<dbReference type="OrthoDB" id="5408598at2759"/>
<dbReference type="Proteomes" id="UP000192596">
    <property type="component" value="Unassembled WGS sequence"/>
</dbReference>
<protein>
    <submittedName>
        <fullName evidence="2">Uncharacterized protein</fullName>
    </submittedName>
</protein>
<proteinExistence type="predicted"/>
<dbReference type="InParanoid" id="A0A1V8TEC3"/>
<comment type="caution">
    <text evidence="2">The sequence shown here is derived from an EMBL/GenBank/DDBJ whole genome shotgun (WGS) entry which is preliminary data.</text>
</comment>
<feature type="signal peptide" evidence="1">
    <location>
        <begin position="1"/>
        <end position="22"/>
    </location>
</feature>
<dbReference type="EMBL" id="NAJO01000010">
    <property type="protein sequence ID" value="OQO09723.1"/>
    <property type="molecule type" value="Genomic_DNA"/>
</dbReference>
<organism evidence="2 3">
    <name type="scientific">Cryoendolithus antarcticus</name>
    <dbReference type="NCBI Taxonomy" id="1507870"/>
    <lineage>
        <taxon>Eukaryota</taxon>
        <taxon>Fungi</taxon>
        <taxon>Dikarya</taxon>
        <taxon>Ascomycota</taxon>
        <taxon>Pezizomycotina</taxon>
        <taxon>Dothideomycetes</taxon>
        <taxon>Dothideomycetidae</taxon>
        <taxon>Cladosporiales</taxon>
        <taxon>Cladosporiaceae</taxon>
        <taxon>Cryoendolithus</taxon>
    </lineage>
</organism>
<keyword evidence="3" id="KW-1185">Reference proteome</keyword>
<keyword evidence="1" id="KW-0732">Signal</keyword>